<dbReference type="EC" id="2.7.7.38" evidence="5"/>
<dbReference type="GO" id="GO:0005829">
    <property type="term" value="C:cytosol"/>
    <property type="evidence" value="ECO:0007669"/>
    <property type="project" value="TreeGrafter"/>
</dbReference>
<comment type="caution">
    <text evidence="6">The sequence shown here is derived from an EMBL/GenBank/DDBJ whole genome shotgun (WGS) entry which is preliminary data.</text>
</comment>
<keyword evidence="3 5" id="KW-0548">Nucleotidyltransferase</keyword>
<dbReference type="CDD" id="cd02517">
    <property type="entry name" value="CMP-KDO-Synthetase"/>
    <property type="match status" value="1"/>
</dbReference>
<keyword evidence="5" id="KW-0963">Cytoplasm</keyword>
<dbReference type="NCBIfam" id="NF003952">
    <property type="entry name" value="PRK05450.1-5"/>
    <property type="match status" value="1"/>
</dbReference>
<keyword evidence="2 5" id="KW-0808">Transferase</keyword>
<dbReference type="FunFam" id="3.90.550.10:FF:000011">
    <property type="entry name" value="3-deoxy-manno-octulosonate cytidylyltransferase"/>
    <property type="match status" value="1"/>
</dbReference>
<comment type="subcellular location">
    <subcellularLocation>
        <location evidence="5">Cytoplasm</location>
    </subcellularLocation>
    <subcellularLocation>
        <location evidence="1">Membrane</location>
    </subcellularLocation>
</comment>
<proteinExistence type="inferred from homology"/>
<dbReference type="NCBIfam" id="NF009905">
    <property type="entry name" value="PRK13368.1"/>
    <property type="match status" value="1"/>
</dbReference>
<comment type="pathway">
    <text evidence="5">Nucleotide-sugar biosynthesis; CMP-3-deoxy-D-manno-octulosonate biosynthesis; CMP-3-deoxy-D-manno-octulosonate from 3-deoxy-D-manno-octulosonate and CTP: step 1/1.</text>
</comment>
<evidence type="ECO:0000256" key="3">
    <source>
        <dbReference type="ARBA" id="ARBA00022695"/>
    </source>
</evidence>
<comment type="similarity">
    <text evidence="5">Belongs to the KdsB family.</text>
</comment>
<dbReference type="UniPathway" id="UPA00358">
    <property type="reaction ID" value="UER00476"/>
</dbReference>
<evidence type="ECO:0000256" key="1">
    <source>
        <dbReference type="ARBA" id="ARBA00004370"/>
    </source>
</evidence>
<dbReference type="SUPFAM" id="SSF53448">
    <property type="entry name" value="Nucleotide-diphospho-sugar transferases"/>
    <property type="match status" value="1"/>
</dbReference>
<dbReference type="InterPro" id="IPR004528">
    <property type="entry name" value="KdsB"/>
</dbReference>
<reference evidence="6 7" key="1">
    <citation type="submission" date="2015-10" db="EMBL/GenBank/DDBJ databases">
        <title>Metagenome-Assembled Genomes uncover a global brackish microbiome.</title>
        <authorList>
            <person name="Hugerth L.W."/>
            <person name="Larsson J."/>
            <person name="Alneberg J."/>
            <person name="Lindh M.V."/>
            <person name="Legrand C."/>
            <person name="Pinhassi J."/>
            <person name="Andersson A.F."/>
        </authorList>
    </citation>
    <scope>NUCLEOTIDE SEQUENCE [LARGE SCALE GENOMIC DNA]</scope>
    <source>
        <strain evidence="6">BACL4 MAG-120507-bin80</strain>
    </source>
</reference>
<dbReference type="GO" id="GO:0033468">
    <property type="term" value="P:CMP-keto-3-deoxy-D-manno-octulosonic acid biosynthetic process"/>
    <property type="evidence" value="ECO:0007669"/>
    <property type="project" value="UniProtKB-UniRule"/>
</dbReference>
<sequence>MSFSVVIPARYASTRLPGKPLLDIAGKPMLQHTWERALLSGATRVVIATDDNRILEAAKAFGADVLMTAATHQSGSDRICEVVDALGLDDSESVINVQADEPLIPPEAINQVAECLNLNTGFGIATLCEPIEDEREYSEPSSVKVVMDKTGRALYFSRAPIPASVSCPAECYRHIGIYAYRVGVLRQFVTWPVAAIEAVERLEQLRALYNGVPIHVSVAPVRIPPGVDTPEDLAAVRAFLQ</sequence>
<dbReference type="NCBIfam" id="NF003950">
    <property type="entry name" value="PRK05450.1-3"/>
    <property type="match status" value="1"/>
</dbReference>
<organism evidence="6 7">
    <name type="scientific">OM182 bacterium BACL3 MAG-120507-bin80</name>
    <dbReference type="NCBI Taxonomy" id="1655577"/>
    <lineage>
        <taxon>Bacteria</taxon>
        <taxon>Pseudomonadati</taxon>
        <taxon>Pseudomonadota</taxon>
        <taxon>Gammaproteobacteria</taxon>
        <taxon>OMG group</taxon>
        <taxon>OM182 clade</taxon>
    </lineage>
</organism>
<evidence type="ECO:0000256" key="4">
    <source>
        <dbReference type="ARBA" id="ARBA00022985"/>
    </source>
</evidence>
<dbReference type="EMBL" id="LIBB01000298">
    <property type="protein sequence ID" value="KRO70733.1"/>
    <property type="molecule type" value="Genomic_DNA"/>
</dbReference>
<comment type="function">
    <text evidence="5">Activates KDO (a required 8-carbon sugar) for incorporation into bacterial lipopolysaccharide in Gram-negative bacteria.</text>
</comment>
<dbReference type="PANTHER" id="PTHR42866:SF2">
    <property type="entry name" value="3-DEOXY-MANNO-OCTULOSONATE CYTIDYLYLTRANSFERASE, MITOCHONDRIAL"/>
    <property type="match status" value="1"/>
</dbReference>
<name>A0A0R2SDE2_9GAMM</name>
<dbReference type="Gene3D" id="3.90.550.10">
    <property type="entry name" value="Spore Coat Polysaccharide Biosynthesis Protein SpsA, Chain A"/>
    <property type="match status" value="1"/>
</dbReference>
<evidence type="ECO:0000313" key="7">
    <source>
        <dbReference type="Proteomes" id="UP000051934"/>
    </source>
</evidence>
<dbReference type="GO" id="GO:0008690">
    <property type="term" value="F:3-deoxy-manno-octulosonate cytidylyltransferase activity"/>
    <property type="evidence" value="ECO:0007669"/>
    <property type="project" value="UniProtKB-UniRule"/>
</dbReference>
<dbReference type="InterPro" id="IPR003329">
    <property type="entry name" value="Cytidylyl_trans"/>
</dbReference>
<evidence type="ECO:0000256" key="2">
    <source>
        <dbReference type="ARBA" id="ARBA00022679"/>
    </source>
</evidence>
<protein>
    <recommendedName>
        <fullName evidence="5">3-deoxy-manno-octulosonate cytidylyltransferase</fullName>
        <ecNumber evidence="5">2.7.7.38</ecNumber>
    </recommendedName>
    <alternativeName>
        <fullName evidence="5">CMP-2-keto-3-deoxyoctulosonic acid synthase</fullName>
        <shortName evidence="5">CKS</shortName>
        <shortName evidence="5">CMP-KDO synthase</shortName>
    </alternativeName>
</protein>
<keyword evidence="4 5" id="KW-0448">Lipopolysaccharide biosynthesis</keyword>
<dbReference type="GO" id="GO:0016020">
    <property type="term" value="C:membrane"/>
    <property type="evidence" value="ECO:0007669"/>
    <property type="project" value="UniProtKB-SubCell"/>
</dbReference>
<accession>A0A0R2SDE2</accession>
<dbReference type="Pfam" id="PF02348">
    <property type="entry name" value="CTP_transf_3"/>
    <property type="match status" value="1"/>
</dbReference>
<dbReference type="Proteomes" id="UP000051934">
    <property type="component" value="Unassembled WGS sequence"/>
</dbReference>
<dbReference type="GO" id="GO:0009103">
    <property type="term" value="P:lipopolysaccharide biosynthetic process"/>
    <property type="evidence" value="ECO:0007669"/>
    <property type="project" value="UniProtKB-UniRule"/>
</dbReference>
<dbReference type="HAMAP" id="MF_00057">
    <property type="entry name" value="KdsB"/>
    <property type="match status" value="1"/>
</dbReference>
<dbReference type="AlphaFoldDB" id="A0A0R2SDE2"/>
<dbReference type="NCBIfam" id="TIGR00466">
    <property type="entry name" value="kdsB"/>
    <property type="match status" value="1"/>
</dbReference>
<comment type="catalytic activity">
    <reaction evidence="5">
        <text>3-deoxy-alpha-D-manno-oct-2-ulosonate + CTP = CMP-3-deoxy-beta-D-manno-octulosonate + diphosphate</text>
        <dbReference type="Rhea" id="RHEA:23448"/>
        <dbReference type="ChEBI" id="CHEBI:33019"/>
        <dbReference type="ChEBI" id="CHEBI:37563"/>
        <dbReference type="ChEBI" id="CHEBI:85986"/>
        <dbReference type="ChEBI" id="CHEBI:85987"/>
        <dbReference type="EC" id="2.7.7.38"/>
    </reaction>
</comment>
<dbReference type="PANTHER" id="PTHR42866">
    <property type="entry name" value="3-DEOXY-MANNO-OCTULOSONATE CYTIDYLYLTRANSFERASE"/>
    <property type="match status" value="1"/>
</dbReference>
<gene>
    <name evidence="5" type="primary">kdsB</name>
    <name evidence="6" type="ORF">ABR69_08195</name>
</gene>
<evidence type="ECO:0000256" key="5">
    <source>
        <dbReference type="HAMAP-Rule" id="MF_00057"/>
    </source>
</evidence>
<dbReference type="InterPro" id="IPR029044">
    <property type="entry name" value="Nucleotide-diphossugar_trans"/>
</dbReference>
<evidence type="ECO:0000313" key="6">
    <source>
        <dbReference type="EMBL" id="KRO70733.1"/>
    </source>
</evidence>